<accession>A0ABX0WKR8</accession>
<dbReference type="Pfam" id="PF06527">
    <property type="entry name" value="TniQ"/>
    <property type="match status" value="1"/>
</dbReference>
<gene>
    <name evidence="2" type="ORF">HCX48_13105</name>
</gene>
<protein>
    <submittedName>
        <fullName evidence="2">TniQ family protein</fullName>
    </submittedName>
</protein>
<evidence type="ECO:0000313" key="2">
    <source>
        <dbReference type="EMBL" id="NJA90152.1"/>
    </source>
</evidence>
<organism evidence="2 3">
    <name type="scientific">Rhodocyclus gracilis</name>
    <dbReference type="NCBI Taxonomy" id="2929842"/>
    <lineage>
        <taxon>Bacteria</taxon>
        <taxon>Pseudomonadati</taxon>
        <taxon>Pseudomonadota</taxon>
        <taxon>Betaproteobacteria</taxon>
        <taxon>Rhodocyclales</taxon>
        <taxon>Rhodocyclaceae</taxon>
        <taxon>Rhodocyclus</taxon>
    </lineage>
</organism>
<name>A0ABX0WKR8_9RHOO</name>
<proteinExistence type="predicted"/>
<evidence type="ECO:0000313" key="3">
    <source>
        <dbReference type="Proteomes" id="UP000720344"/>
    </source>
</evidence>
<dbReference type="Proteomes" id="UP000720344">
    <property type="component" value="Unassembled WGS sequence"/>
</dbReference>
<reference evidence="3" key="1">
    <citation type="submission" date="2020-03" db="EMBL/GenBank/DDBJ databases">
        <title>Whole-genome sequence of the purple nonsulfur bacterium Rhodocyclus tenuis DSM112.</title>
        <authorList>
            <person name="Kyndt J.A."/>
            <person name="Meyer T.E."/>
        </authorList>
    </citation>
    <scope>NUCLEOTIDE SEQUENCE [LARGE SCALE GENOMIC DNA]</scope>
    <source>
        <strain evidence="3">DSM 112</strain>
    </source>
</reference>
<sequence>MMLSDGLNPTLLLVRPHPLDDELLSSWVIRLATANALKLKTFSRKKLGLPHDIWRRDVDQFANVKMVSHLAKLTGTPVERAFLTTLAAYEGSLYEKHTARGQQRWLLAVGKGSAWLLHGQQYCPLCLATDPIPYFRRRWRLSLSFACLEHSVLLMDNCPRCKAPISFHGGDFHSLSLPDKPPMTSCCHCGTEWRHMVSCLTQIPQKLLITQEKIYRVLNENHPLLGRQQPIFPHLFFDGLHLLLRALCSNGHTRRLRDYLCHEAGTESYTTPFRTPLIRFDELRVGERAPLLEMALGLLADWPHRFLASCRLAHLSSTYLLDYRKASPAPYWYASAIEWNLNKTLYRPCEAEKEAIRQYLRRRWLPEGANSVNRWLGTYFT</sequence>
<dbReference type="RefSeq" id="WP_167682732.1">
    <property type="nucleotide sequence ID" value="NZ_JAATWB010000013.1"/>
</dbReference>
<dbReference type="InterPro" id="IPR009492">
    <property type="entry name" value="TniQ"/>
</dbReference>
<dbReference type="EMBL" id="JAATWB010000013">
    <property type="protein sequence ID" value="NJA90152.1"/>
    <property type="molecule type" value="Genomic_DNA"/>
</dbReference>
<evidence type="ECO:0000259" key="1">
    <source>
        <dbReference type="Pfam" id="PF06527"/>
    </source>
</evidence>
<feature type="domain" description="TniQ" evidence="1">
    <location>
        <begin position="14"/>
        <end position="154"/>
    </location>
</feature>
<keyword evidence="3" id="KW-1185">Reference proteome</keyword>
<comment type="caution">
    <text evidence="2">The sequence shown here is derived from an EMBL/GenBank/DDBJ whole genome shotgun (WGS) entry which is preliminary data.</text>
</comment>